<gene>
    <name evidence="1" type="ORF">TH606_05430</name>
</gene>
<proteinExistence type="predicted"/>
<protein>
    <submittedName>
        <fullName evidence="1">Uncharacterized protein</fullName>
    </submittedName>
</protein>
<comment type="caution">
    <text evidence="1">The sequence shown here is derived from an EMBL/GenBank/DDBJ whole genome shotgun (WGS) entry which is preliminary data.</text>
</comment>
<dbReference type="AlphaFoldDB" id="A0A177E9P0"/>
<dbReference type="STRING" id="1795632.TH606_05430"/>
<sequence length="124" mass="14723">MPQVLHKSAKLTIHQRKMIRESKKPIRVLAKELGVSTVTVFKWRHRENPEDAPYGPKEIKTSWKPWQVEAIRYLREKFLLPLDDLLEVTRTYTRENSARSTLGELLKRKKLPSLRELKKALPRR</sequence>
<dbReference type="EMBL" id="LSFI01000021">
    <property type="protein sequence ID" value="OAG27719.1"/>
    <property type="molecule type" value="Genomic_DNA"/>
</dbReference>
<dbReference type="Proteomes" id="UP000076964">
    <property type="component" value="Unassembled WGS sequence"/>
</dbReference>
<evidence type="ECO:0000313" key="2">
    <source>
        <dbReference type="Proteomes" id="UP000076964"/>
    </source>
</evidence>
<organism evidence="1 2">
    <name type="scientific">Thermodesulfatator autotrophicus</name>
    <dbReference type="NCBI Taxonomy" id="1795632"/>
    <lineage>
        <taxon>Bacteria</taxon>
        <taxon>Pseudomonadati</taxon>
        <taxon>Thermodesulfobacteriota</taxon>
        <taxon>Thermodesulfobacteria</taxon>
        <taxon>Thermodesulfobacteriales</taxon>
        <taxon>Thermodesulfatatoraceae</taxon>
        <taxon>Thermodesulfatator</taxon>
    </lineage>
</organism>
<evidence type="ECO:0000313" key="1">
    <source>
        <dbReference type="EMBL" id="OAG27719.1"/>
    </source>
</evidence>
<keyword evidence="2" id="KW-1185">Reference proteome</keyword>
<accession>A0A177E9P0</accession>
<dbReference type="RefSeq" id="WP_068541910.1">
    <property type="nucleotide sequence ID" value="NZ_LSFI01000021.1"/>
</dbReference>
<name>A0A177E9P0_9BACT</name>
<reference evidence="1 2" key="1">
    <citation type="submission" date="2016-02" db="EMBL/GenBank/DDBJ databases">
        <title>Draft genome sequence of Thermodesulfatator sp. S606.</title>
        <authorList>
            <person name="Lai Q."/>
            <person name="Cao J."/>
            <person name="Dupont S."/>
            <person name="Shao Z."/>
            <person name="Jebbar M."/>
            <person name="Alain K."/>
        </authorList>
    </citation>
    <scope>NUCLEOTIDE SEQUENCE [LARGE SCALE GENOMIC DNA]</scope>
    <source>
        <strain evidence="1 2">S606</strain>
    </source>
</reference>
<dbReference type="OrthoDB" id="9803878at2"/>